<dbReference type="Pfam" id="PF00197">
    <property type="entry name" value="Kunitz_legume"/>
    <property type="match status" value="1"/>
</dbReference>
<evidence type="ECO:0000313" key="5">
    <source>
        <dbReference type="EMBL" id="GMN62924.1"/>
    </source>
</evidence>
<gene>
    <name evidence="5" type="ORF">TIFTF001_032001</name>
    <name evidence="3" type="ORF">TIFTF001_050585</name>
    <name evidence="4" type="ORF">TIFTF001_050586</name>
</gene>
<sequence length="205" mass="22607">MEATTLLITLPLILLLSFTTNGVSARHGFSIVDEPPAVLDTNRDKLLEGKYYYLVPVIGLSHTAVIIPGVYRNDTCWFDLRNIETNFYPITGLPVKFSPVVPNNDSSISESTDLIIRFSDELASACGGSSVLKAKWFLFLGASGDETSKFKIEKVFSPIHRNFCYKLVYSSGQVVGTSTRPDGTVRLALASDHPLLFWFHPSGNT</sequence>
<dbReference type="Proteomes" id="UP001187192">
    <property type="component" value="Unassembled WGS sequence"/>
</dbReference>
<feature type="chain" id="PRO_5041891649" evidence="2">
    <location>
        <begin position="26"/>
        <end position="205"/>
    </location>
</feature>
<dbReference type="InterPro" id="IPR011065">
    <property type="entry name" value="Kunitz_inhibitor_STI-like_sf"/>
</dbReference>
<reference evidence="4" key="1">
    <citation type="submission" date="2023-07" db="EMBL/GenBank/DDBJ databases">
        <title>draft genome sequence of fig (Ficus carica).</title>
        <authorList>
            <person name="Takahashi T."/>
            <person name="Nishimura K."/>
        </authorList>
    </citation>
    <scope>NUCLEOTIDE SEQUENCE</scope>
</reference>
<keyword evidence="6" id="KW-1185">Reference proteome</keyword>
<dbReference type="SUPFAM" id="SSF50386">
    <property type="entry name" value="STI-like"/>
    <property type="match status" value="1"/>
</dbReference>
<dbReference type="GO" id="GO:0004866">
    <property type="term" value="F:endopeptidase inhibitor activity"/>
    <property type="evidence" value="ECO:0007669"/>
    <property type="project" value="InterPro"/>
</dbReference>
<dbReference type="EMBL" id="BTGU01008484">
    <property type="protein sequence ID" value="GMN29204.1"/>
    <property type="molecule type" value="Genomic_DNA"/>
</dbReference>
<evidence type="ECO:0000313" key="3">
    <source>
        <dbReference type="EMBL" id="GMN29202.1"/>
    </source>
</evidence>
<name>A0AA87Z3F8_FICCA</name>
<comment type="caution">
    <text evidence="4">The sequence shown here is derived from an EMBL/GenBank/DDBJ whole genome shotgun (WGS) entry which is preliminary data.</text>
</comment>
<evidence type="ECO:0000256" key="1">
    <source>
        <dbReference type="SAM" id="Phobius"/>
    </source>
</evidence>
<dbReference type="Gene3D" id="2.80.10.50">
    <property type="match status" value="1"/>
</dbReference>
<dbReference type="InterPro" id="IPR002160">
    <property type="entry name" value="Prot_inh_Kunz-lg"/>
</dbReference>
<organism evidence="4 6">
    <name type="scientific">Ficus carica</name>
    <name type="common">Common fig</name>
    <dbReference type="NCBI Taxonomy" id="3494"/>
    <lineage>
        <taxon>Eukaryota</taxon>
        <taxon>Viridiplantae</taxon>
        <taxon>Streptophyta</taxon>
        <taxon>Embryophyta</taxon>
        <taxon>Tracheophyta</taxon>
        <taxon>Spermatophyta</taxon>
        <taxon>Magnoliopsida</taxon>
        <taxon>eudicotyledons</taxon>
        <taxon>Gunneridae</taxon>
        <taxon>Pentapetalae</taxon>
        <taxon>rosids</taxon>
        <taxon>fabids</taxon>
        <taxon>Rosales</taxon>
        <taxon>Moraceae</taxon>
        <taxon>Ficeae</taxon>
        <taxon>Ficus</taxon>
    </lineage>
</organism>
<keyword evidence="1" id="KW-0812">Transmembrane</keyword>
<feature type="signal peptide" evidence="2">
    <location>
        <begin position="1"/>
        <end position="25"/>
    </location>
</feature>
<proteinExistence type="predicted"/>
<protein>
    <submittedName>
        <fullName evidence="4">Uncharacterized protein</fullName>
    </submittedName>
</protein>
<dbReference type="AlphaFoldDB" id="A0AA87Z3F8"/>
<dbReference type="PANTHER" id="PTHR33107">
    <property type="entry name" value="KUNITZ TRYPSIN INHIBITOR 2"/>
    <property type="match status" value="1"/>
</dbReference>
<dbReference type="SMART" id="SM00452">
    <property type="entry name" value="STI"/>
    <property type="match status" value="1"/>
</dbReference>
<keyword evidence="2" id="KW-0732">Signal</keyword>
<keyword evidence="1" id="KW-0472">Membrane</keyword>
<feature type="transmembrane region" description="Helical" evidence="1">
    <location>
        <begin position="51"/>
        <end position="71"/>
    </location>
</feature>
<dbReference type="EMBL" id="BTGU01000138">
    <property type="protein sequence ID" value="GMN62924.1"/>
    <property type="molecule type" value="Genomic_DNA"/>
</dbReference>
<evidence type="ECO:0000313" key="6">
    <source>
        <dbReference type="Proteomes" id="UP001187192"/>
    </source>
</evidence>
<evidence type="ECO:0000256" key="2">
    <source>
        <dbReference type="SAM" id="SignalP"/>
    </source>
</evidence>
<evidence type="ECO:0000313" key="4">
    <source>
        <dbReference type="EMBL" id="GMN29204.1"/>
    </source>
</evidence>
<accession>A0AA87Z3F8</accession>
<dbReference type="PANTHER" id="PTHR33107:SF5">
    <property type="entry name" value="KUNITZ TRYPSIN INHIBITOR 5"/>
    <property type="match status" value="1"/>
</dbReference>
<keyword evidence="1" id="KW-1133">Transmembrane helix</keyword>
<dbReference type="EMBL" id="BTGU01008484">
    <property type="protein sequence ID" value="GMN29202.1"/>
    <property type="molecule type" value="Genomic_DNA"/>
</dbReference>